<dbReference type="GO" id="GO:0000266">
    <property type="term" value="P:mitochondrial fission"/>
    <property type="evidence" value="ECO:0007669"/>
    <property type="project" value="TreeGrafter"/>
</dbReference>
<sequence length="232" mass="25678">MADAMDAASVLHLLDQVKDYDGQVLQVFAKDEADPSGHGATRPFRLTGFSKDSLLELVNEANERMGSHDGIKEFSDGILGVEISGPEMDPLTSADLPGLYQGSTAEQSQRGVKFVNNLIDRYISQKNSIILAVVWANHNLADQKFLVETKKHDPKRERTFRVVMEPDLAGLLTSGTSYSLLRIKRPPISSPSAGMSLETGERRIKSKDSRTRNEIARRHDFPDGPLVFQCLP</sequence>
<dbReference type="Pfam" id="PF00350">
    <property type="entry name" value="Dynamin_N"/>
    <property type="match status" value="1"/>
</dbReference>
<protein>
    <recommendedName>
        <fullName evidence="2">Dynamin GTPase domain-containing protein</fullName>
    </recommendedName>
</protein>
<dbReference type="Gene3D" id="3.40.50.300">
    <property type="entry name" value="P-loop containing nucleotide triphosphate hydrolases"/>
    <property type="match status" value="1"/>
</dbReference>
<dbReference type="GO" id="GO:0005874">
    <property type="term" value="C:microtubule"/>
    <property type="evidence" value="ECO:0007669"/>
    <property type="project" value="TreeGrafter"/>
</dbReference>
<evidence type="ECO:0000256" key="1">
    <source>
        <dbReference type="SAM" id="MobiDB-lite"/>
    </source>
</evidence>
<dbReference type="InterPro" id="IPR045063">
    <property type="entry name" value="Dynamin_N"/>
</dbReference>
<gene>
    <name evidence="3" type="ORF">DL546_000741</name>
</gene>
<dbReference type="InterPro" id="IPR001401">
    <property type="entry name" value="Dynamin_GTPase"/>
</dbReference>
<dbReference type="SUPFAM" id="SSF52540">
    <property type="entry name" value="P-loop containing nucleoside triphosphate hydrolases"/>
    <property type="match status" value="1"/>
</dbReference>
<feature type="compositionally biased region" description="Basic and acidic residues" evidence="1">
    <location>
        <begin position="199"/>
        <end position="216"/>
    </location>
</feature>
<dbReference type="GO" id="GO:0006897">
    <property type="term" value="P:endocytosis"/>
    <property type="evidence" value="ECO:0007669"/>
    <property type="project" value="TreeGrafter"/>
</dbReference>
<feature type="region of interest" description="Disordered" evidence="1">
    <location>
        <begin position="191"/>
        <end position="216"/>
    </location>
</feature>
<comment type="caution">
    <text evidence="3">The sequence shown here is derived from an EMBL/GenBank/DDBJ whole genome shotgun (WGS) entry which is preliminary data.</text>
</comment>
<dbReference type="Proteomes" id="UP000275385">
    <property type="component" value="Unassembled WGS sequence"/>
</dbReference>
<dbReference type="STRING" id="177199.A0A420XXT9"/>
<dbReference type="GO" id="GO:0016559">
    <property type="term" value="P:peroxisome fission"/>
    <property type="evidence" value="ECO:0007669"/>
    <property type="project" value="TreeGrafter"/>
</dbReference>
<dbReference type="SMART" id="SM00053">
    <property type="entry name" value="DYNc"/>
    <property type="match status" value="1"/>
</dbReference>
<dbReference type="GO" id="GO:0008017">
    <property type="term" value="F:microtubule binding"/>
    <property type="evidence" value="ECO:0007669"/>
    <property type="project" value="TreeGrafter"/>
</dbReference>
<evidence type="ECO:0000313" key="4">
    <source>
        <dbReference type="Proteomes" id="UP000275385"/>
    </source>
</evidence>
<accession>A0A420XXT9</accession>
<reference evidence="3 4" key="1">
    <citation type="submission" date="2018-08" db="EMBL/GenBank/DDBJ databases">
        <title>Draft genome of the lignicolous fungus Coniochaeta pulveracea.</title>
        <authorList>
            <person name="Borstlap C.J."/>
            <person name="De Witt R.N."/>
            <person name="Botha A."/>
            <person name="Volschenk H."/>
        </authorList>
    </citation>
    <scope>NUCLEOTIDE SEQUENCE [LARGE SCALE GENOMIC DNA]</scope>
    <source>
        <strain evidence="3 4">CAB683</strain>
    </source>
</reference>
<dbReference type="GO" id="GO:0005739">
    <property type="term" value="C:mitochondrion"/>
    <property type="evidence" value="ECO:0007669"/>
    <property type="project" value="TreeGrafter"/>
</dbReference>
<dbReference type="InterPro" id="IPR022812">
    <property type="entry name" value="Dynamin"/>
</dbReference>
<dbReference type="GO" id="GO:0048312">
    <property type="term" value="P:intracellular distribution of mitochondria"/>
    <property type="evidence" value="ECO:0007669"/>
    <property type="project" value="TreeGrafter"/>
</dbReference>
<dbReference type="GO" id="GO:0016020">
    <property type="term" value="C:membrane"/>
    <property type="evidence" value="ECO:0007669"/>
    <property type="project" value="TreeGrafter"/>
</dbReference>
<dbReference type="GO" id="GO:0003924">
    <property type="term" value="F:GTPase activity"/>
    <property type="evidence" value="ECO:0007669"/>
    <property type="project" value="InterPro"/>
</dbReference>
<organism evidence="3 4">
    <name type="scientific">Coniochaeta pulveracea</name>
    <dbReference type="NCBI Taxonomy" id="177199"/>
    <lineage>
        <taxon>Eukaryota</taxon>
        <taxon>Fungi</taxon>
        <taxon>Dikarya</taxon>
        <taxon>Ascomycota</taxon>
        <taxon>Pezizomycotina</taxon>
        <taxon>Sordariomycetes</taxon>
        <taxon>Sordariomycetidae</taxon>
        <taxon>Coniochaetales</taxon>
        <taxon>Coniochaetaceae</taxon>
        <taxon>Coniochaeta</taxon>
    </lineage>
</organism>
<keyword evidence="4" id="KW-1185">Reference proteome</keyword>
<feature type="domain" description="Dynamin GTPase" evidence="2">
    <location>
        <begin position="1"/>
        <end position="207"/>
    </location>
</feature>
<name>A0A420XXT9_9PEZI</name>
<dbReference type="PANTHER" id="PTHR11566">
    <property type="entry name" value="DYNAMIN"/>
    <property type="match status" value="1"/>
</dbReference>
<dbReference type="EMBL" id="QVQW01000102">
    <property type="protein sequence ID" value="RKU40475.1"/>
    <property type="molecule type" value="Genomic_DNA"/>
</dbReference>
<dbReference type="GO" id="GO:0005525">
    <property type="term" value="F:GTP binding"/>
    <property type="evidence" value="ECO:0007669"/>
    <property type="project" value="InterPro"/>
</dbReference>
<evidence type="ECO:0000259" key="2">
    <source>
        <dbReference type="SMART" id="SM00053"/>
    </source>
</evidence>
<dbReference type="PANTHER" id="PTHR11566:SF21">
    <property type="entry name" value="DYNAMIN RELATED PROTEIN 1, ISOFORM A"/>
    <property type="match status" value="1"/>
</dbReference>
<dbReference type="InterPro" id="IPR027417">
    <property type="entry name" value="P-loop_NTPase"/>
</dbReference>
<dbReference type="AlphaFoldDB" id="A0A420XXT9"/>
<proteinExistence type="predicted"/>
<dbReference type="OrthoDB" id="415706at2759"/>
<evidence type="ECO:0000313" key="3">
    <source>
        <dbReference type="EMBL" id="RKU40475.1"/>
    </source>
</evidence>